<organism evidence="2 3">
    <name type="scientific">Paludisphaera borealis</name>
    <dbReference type="NCBI Taxonomy" id="1387353"/>
    <lineage>
        <taxon>Bacteria</taxon>
        <taxon>Pseudomonadati</taxon>
        <taxon>Planctomycetota</taxon>
        <taxon>Planctomycetia</taxon>
        <taxon>Isosphaerales</taxon>
        <taxon>Isosphaeraceae</taxon>
        <taxon>Paludisphaera</taxon>
    </lineage>
</organism>
<reference evidence="3" key="1">
    <citation type="submission" date="2016-12" db="EMBL/GenBank/DDBJ databases">
        <title>Comparative genomics of four Isosphaeraceae planctomycetes: a common pool of plasmids and glycoside hydrolase genes.</title>
        <authorList>
            <person name="Ivanova A."/>
        </authorList>
    </citation>
    <scope>NUCLEOTIDE SEQUENCE [LARGE SCALE GENOMIC DNA]</scope>
    <source>
        <strain evidence="3">PX4</strain>
    </source>
</reference>
<gene>
    <name evidence="2" type="primary">rfaP_1</name>
    <name evidence="2" type="ORF">BSF38_04702</name>
</gene>
<dbReference type="EMBL" id="CP019082">
    <property type="protein sequence ID" value="APW63141.1"/>
    <property type="molecule type" value="Genomic_DNA"/>
</dbReference>
<feature type="region of interest" description="Disordered" evidence="1">
    <location>
        <begin position="286"/>
        <end position="306"/>
    </location>
</feature>
<keyword evidence="3" id="KW-1185">Reference proteome</keyword>
<keyword evidence="2" id="KW-0808">Transferase</keyword>
<dbReference type="GO" id="GO:0016301">
    <property type="term" value="F:kinase activity"/>
    <property type="evidence" value="ECO:0007669"/>
    <property type="project" value="UniProtKB-KW"/>
</dbReference>
<evidence type="ECO:0000256" key="1">
    <source>
        <dbReference type="SAM" id="MobiDB-lite"/>
    </source>
</evidence>
<accession>A0A1U7CW39</accession>
<name>A0A1U7CW39_9BACT</name>
<keyword evidence="2" id="KW-0418">Kinase</keyword>
<sequence>MNHGSLWERLVRGVRWSWIDERYRSALPADFDAMVMTLESRDRLHAKQGRSTARVVFHPPDQNQSGGRPLSVYLKRHFQMPWLARFSALVHPNGRYSPGAAEWAHLERARSLGVPVPDVVAIGERIGPWAGLQSYLVVAELTGCKELNEALPVIEQSMDREAFESLKRRIVKEMARISATIHKARMFHKDLYLCHFFLDLERLARDPRDVALTLIDLHRLQEHRYWPDRWRWKDLGQLLFSTEGVAGVSPRDALRFWVHYKREAGVRNPEWQARMIRLKAARYSDHNAASEPGAAERLSEPVGSAD</sequence>
<dbReference type="OrthoDB" id="261539at2"/>
<dbReference type="RefSeq" id="WP_076349535.1">
    <property type="nucleotide sequence ID" value="NZ_CP019082.1"/>
</dbReference>
<dbReference type="KEGG" id="pbor:BSF38_04702"/>
<dbReference type="Pfam" id="PF06293">
    <property type="entry name" value="Kdo"/>
    <property type="match status" value="1"/>
</dbReference>
<dbReference type="Proteomes" id="UP000186309">
    <property type="component" value="Chromosome"/>
</dbReference>
<evidence type="ECO:0000313" key="3">
    <source>
        <dbReference type="Proteomes" id="UP000186309"/>
    </source>
</evidence>
<dbReference type="EC" id="2.7.1.-" evidence="2"/>
<evidence type="ECO:0000313" key="2">
    <source>
        <dbReference type="EMBL" id="APW63141.1"/>
    </source>
</evidence>
<dbReference type="AlphaFoldDB" id="A0A1U7CW39"/>
<dbReference type="STRING" id="1387353.BSF38_04702"/>
<proteinExistence type="predicted"/>
<protein>
    <submittedName>
        <fullName evidence="2">Lipopolysaccharide core heptose(I) kinase RfaP</fullName>
        <ecNumber evidence="2">2.7.1.-</ecNumber>
    </submittedName>
</protein>